<comment type="caution">
    <text evidence="1">The sequence shown here is derived from an EMBL/GenBank/DDBJ whole genome shotgun (WGS) entry which is preliminary data.</text>
</comment>
<proteinExistence type="predicted"/>
<sequence>MKIGHILCDEIIVQGIKSDKSDAIDLIVHPIGVGMFSTEQFDEWIAEATKIAITYKTKIIGTSHSDGSYRNAGVSIPIAYCIDKDGSAVFISKNDVRTRVFNWETSEVLISNELN</sequence>
<dbReference type="AlphaFoldDB" id="A0A2N5M9V1"/>
<evidence type="ECO:0000313" key="2">
    <source>
        <dbReference type="Proteomes" id="UP000234748"/>
    </source>
</evidence>
<protein>
    <recommendedName>
        <fullName evidence="3">CN hydrolase domain-containing protein</fullName>
    </recommendedName>
</protein>
<organism evidence="1 2">
    <name type="scientific">Peribacillus deserti</name>
    <dbReference type="NCBI Taxonomy" id="673318"/>
    <lineage>
        <taxon>Bacteria</taxon>
        <taxon>Bacillati</taxon>
        <taxon>Bacillota</taxon>
        <taxon>Bacilli</taxon>
        <taxon>Bacillales</taxon>
        <taxon>Bacillaceae</taxon>
        <taxon>Peribacillus</taxon>
    </lineage>
</organism>
<dbReference type="Proteomes" id="UP000234748">
    <property type="component" value="Unassembled WGS sequence"/>
</dbReference>
<evidence type="ECO:0000313" key="1">
    <source>
        <dbReference type="EMBL" id="PLT31134.1"/>
    </source>
</evidence>
<reference evidence="1 2" key="1">
    <citation type="submission" date="2017-11" db="EMBL/GenBank/DDBJ databases">
        <title>Comparitive Functional Genomics of Dry Heat Resistant strains isolated from the Viking Spacecraft.</title>
        <authorList>
            <person name="Seuylemezian A."/>
            <person name="Cooper K."/>
            <person name="Vaishampayan P."/>
        </authorList>
    </citation>
    <scope>NUCLEOTIDE SEQUENCE [LARGE SCALE GENOMIC DNA]</scope>
    <source>
        <strain evidence="1 2">V1-29</strain>
    </source>
</reference>
<name>A0A2N5M9V1_9BACI</name>
<dbReference type="OrthoDB" id="1894469at2"/>
<dbReference type="EMBL" id="PGUY01000012">
    <property type="protein sequence ID" value="PLT31134.1"/>
    <property type="molecule type" value="Genomic_DNA"/>
</dbReference>
<dbReference type="RefSeq" id="WP_101640394.1">
    <property type="nucleotide sequence ID" value="NZ_PGUY01000012.1"/>
</dbReference>
<keyword evidence="2" id="KW-1185">Reference proteome</keyword>
<gene>
    <name evidence="1" type="ORF">CUU66_04030</name>
</gene>
<accession>A0A2N5M9V1</accession>
<evidence type="ECO:0008006" key="3">
    <source>
        <dbReference type="Google" id="ProtNLM"/>
    </source>
</evidence>